<dbReference type="PRINTS" id="PR01806">
    <property type="entry name" value="VIRFACTRMVIN"/>
</dbReference>
<feature type="transmembrane region" description="Helical" evidence="8">
    <location>
        <begin position="152"/>
        <end position="173"/>
    </location>
</feature>
<feature type="transmembrane region" description="Helical" evidence="8">
    <location>
        <begin position="379"/>
        <end position="396"/>
    </location>
</feature>
<keyword evidence="4" id="KW-0133">Cell shape</keyword>
<keyword evidence="3 8" id="KW-0812">Transmembrane</keyword>
<dbReference type="EMBL" id="FOEC01000004">
    <property type="protein sequence ID" value="SEO71408.1"/>
    <property type="molecule type" value="Genomic_DNA"/>
</dbReference>
<evidence type="ECO:0000256" key="5">
    <source>
        <dbReference type="ARBA" id="ARBA00022984"/>
    </source>
</evidence>
<evidence type="ECO:0000313" key="9">
    <source>
        <dbReference type="EMBL" id="SEO71408.1"/>
    </source>
</evidence>
<dbReference type="STRING" id="79604.AAY81_07015"/>
<feature type="transmembrane region" description="Helical" evidence="8">
    <location>
        <begin position="336"/>
        <end position="359"/>
    </location>
</feature>
<organism evidence="9 10">
    <name type="scientific">Denitrobacterium detoxificans</name>
    <dbReference type="NCBI Taxonomy" id="79604"/>
    <lineage>
        <taxon>Bacteria</taxon>
        <taxon>Bacillati</taxon>
        <taxon>Actinomycetota</taxon>
        <taxon>Coriobacteriia</taxon>
        <taxon>Eggerthellales</taxon>
        <taxon>Eggerthellaceae</taxon>
        <taxon>Denitrobacterium</taxon>
    </lineage>
</organism>
<reference evidence="10" key="1">
    <citation type="submission" date="2016-10" db="EMBL/GenBank/DDBJ databases">
        <authorList>
            <person name="Varghese N."/>
        </authorList>
    </citation>
    <scope>NUCLEOTIDE SEQUENCE [LARGE SCALE GENOMIC DNA]</scope>
    <source>
        <strain evidence="10">DSM 21843</strain>
    </source>
</reference>
<proteinExistence type="predicted"/>
<feature type="transmembrane region" description="Helical" evidence="8">
    <location>
        <begin position="112"/>
        <end position="132"/>
    </location>
</feature>
<dbReference type="PANTHER" id="PTHR47019">
    <property type="entry name" value="LIPID II FLIPPASE MURJ"/>
    <property type="match status" value="1"/>
</dbReference>
<accession>A0A1H8RZ43</accession>
<keyword evidence="5" id="KW-0573">Peptidoglycan synthesis</keyword>
<keyword evidence="10" id="KW-1185">Reference proteome</keyword>
<dbReference type="NCBIfam" id="TIGR01695">
    <property type="entry name" value="murJ_mviN"/>
    <property type="match status" value="1"/>
</dbReference>
<dbReference type="Pfam" id="PF03023">
    <property type="entry name" value="MurJ"/>
    <property type="match status" value="1"/>
</dbReference>
<feature type="transmembrane region" description="Helical" evidence="8">
    <location>
        <begin position="442"/>
        <end position="460"/>
    </location>
</feature>
<evidence type="ECO:0000256" key="1">
    <source>
        <dbReference type="ARBA" id="ARBA00004651"/>
    </source>
</evidence>
<feature type="transmembrane region" description="Helical" evidence="8">
    <location>
        <begin position="472"/>
        <end position="493"/>
    </location>
</feature>
<keyword evidence="2" id="KW-1003">Cell membrane</keyword>
<sequence length="545" mass="59284">MPLYATIFPVMDTQSSSRDDARNSVIKNTGLMTLGTLLSRASGLIRTWAMAFALGNSMLTSAYQVANNLPNVVFELVAGGFLSTAFLPVLLLERERFGKEGESKYTSNILNITLILLGALSVLCSIFAEQVVATQTFTQSADSDVYQQTVMFFRIFAFQLVFYGLGGVITGVLNAKRSFLLTSVAPALNNIVVIITFFAYVPLSQVNSTAALIMLGVGATLGVAVQFVIQIPALLKTGYRWRPYINLKDPAIAETIKIAVPSLIYIVANVVAVSFRNAFSLVGADNGPSTLSYAWMWYQLPYGVVAVSLSSTMFTEMSDSVARGDISRFRSQVGQGLRGTLFMIIPLTGLLFVLAQPLISLFHAGAFTGDDVYQVSEILQVWILSLPLYSVGMYLYKAFASLRKLMAFALMNCAIVVLQLILYAVLCQRGVLGLMGVPVADFIYFTVRAVASVVLLNHYVGKDPQNKTVQTTIRTVLATVVGCVPTALLLAFIPTIPGIGAMANAIIQLAICGIVGLAVVFGACRLFRVEEFSIVERFMRRLKRR</sequence>
<feature type="transmembrane region" description="Helical" evidence="8">
    <location>
        <begin position="72"/>
        <end position="92"/>
    </location>
</feature>
<keyword evidence="7 8" id="KW-0472">Membrane</keyword>
<dbReference type="GO" id="GO:0034204">
    <property type="term" value="P:lipid translocation"/>
    <property type="evidence" value="ECO:0007669"/>
    <property type="project" value="TreeGrafter"/>
</dbReference>
<protein>
    <submittedName>
        <fullName evidence="9">Putative peptidoglycan lipid II flippase</fullName>
    </submittedName>
</protein>
<dbReference type="InterPro" id="IPR051050">
    <property type="entry name" value="Lipid_II_flippase_MurJ/MviN"/>
</dbReference>
<dbReference type="Proteomes" id="UP000182975">
    <property type="component" value="Unassembled WGS sequence"/>
</dbReference>
<evidence type="ECO:0000256" key="7">
    <source>
        <dbReference type="ARBA" id="ARBA00023136"/>
    </source>
</evidence>
<feature type="transmembrane region" description="Helical" evidence="8">
    <location>
        <begin position="295"/>
        <end position="315"/>
    </location>
</feature>
<dbReference type="PANTHER" id="PTHR47019:SF1">
    <property type="entry name" value="LIPID II FLIPPASE MURJ"/>
    <property type="match status" value="1"/>
</dbReference>
<feature type="transmembrane region" description="Helical" evidence="8">
    <location>
        <begin position="209"/>
        <end position="235"/>
    </location>
</feature>
<dbReference type="InterPro" id="IPR004268">
    <property type="entry name" value="MurJ"/>
</dbReference>
<comment type="subcellular location">
    <subcellularLocation>
        <location evidence="1">Cell membrane</location>
        <topology evidence="1">Multi-pass membrane protein</topology>
    </subcellularLocation>
</comment>
<evidence type="ECO:0000256" key="3">
    <source>
        <dbReference type="ARBA" id="ARBA00022692"/>
    </source>
</evidence>
<feature type="transmembrane region" description="Helical" evidence="8">
    <location>
        <begin position="505"/>
        <end position="527"/>
    </location>
</feature>
<evidence type="ECO:0000256" key="2">
    <source>
        <dbReference type="ARBA" id="ARBA00022475"/>
    </source>
</evidence>
<dbReference type="CDD" id="cd13123">
    <property type="entry name" value="MATE_MurJ_like"/>
    <property type="match status" value="1"/>
</dbReference>
<evidence type="ECO:0000256" key="8">
    <source>
        <dbReference type="SAM" id="Phobius"/>
    </source>
</evidence>
<dbReference type="GO" id="GO:0015648">
    <property type="term" value="F:lipid-linked peptidoglycan transporter activity"/>
    <property type="evidence" value="ECO:0007669"/>
    <property type="project" value="TreeGrafter"/>
</dbReference>
<dbReference type="AlphaFoldDB" id="A0A1H8RZ43"/>
<evidence type="ECO:0000256" key="4">
    <source>
        <dbReference type="ARBA" id="ARBA00022960"/>
    </source>
</evidence>
<name>A0A1H8RZ43_9ACTN</name>
<feature type="transmembrane region" description="Helical" evidence="8">
    <location>
        <begin position="180"/>
        <end position="203"/>
    </location>
</feature>
<dbReference type="RefSeq" id="WP_256210026.1">
    <property type="nucleotide sequence ID" value="NZ_FOEC01000004.1"/>
</dbReference>
<dbReference type="GO" id="GO:0005886">
    <property type="term" value="C:plasma membrane"/>
    <property type="evidence" value="ECO:0007669"/>
    <property type="project" value="UniProtKB-SubCell"/>
</dbReference>
<feature type="transmembrane region" description="Helical" evidence="8">
    <location>
        <begin position="408"/>
        <end position="426"/>
    </location>
</feature>
<dbReference type="GO" id="GO:0008360">
    <property type="term" value="P:regulation of cell shape"/>
    <property type="evidence" value="ECO:0007669"/>
    <property type="project" value="UniProtKB-KW"/>
</dbReference>
<evidence type="ECO:0000313" key="10">
    <source>
        <dbReference type="Proteomes" id="UP000182975"/>
    </source>
</evidence>
<gene>
    <name evidence="9" type="ORF">SAMN02910314_00970</name>
</gene>
<evidence type="ECO:0000256" key="6">
    <source>
        <dbReference type="ARBA" id="ARBA00022989"/>
    </source>
</evidence>
<keyword evidence="6 8" id="KW-1133">Transmembrane helix</keyword>
<dbReference type="GO" id="GO:0009252">
    <property type="term" value="P:peptidoglycan biosynthetic process"/>
    <property type="evidence" value="ECO:0007669"/>
    <property type="project" value="UniProtKB-KW"/>
</dbReference>
<feature type="transmembrane region" description="Helical" evidence="8">
    <location>
        <begin position="256"/>
        <end position="275"/>
    </location>
</feature>